<protein>
    <recommendedName>
        <fullName evidence="4">EamA family transporter</fullName>
    </recommendedName>
</protein>
<accession>A0A7T3EVB8</accession>
<evidence type="ECO:0008006" key="4">
    <source>
        <dbReference type="Google" id="ProtNLM"/>
    </source>
</evidence>
<organism evidence="2 3">
    <name type="scientific">Oligella ureolytica</name>
    <dbReference type="NCBI Taxonomy" id="90244"/>
    <lineage>
        <taxon>Bacteria</taxon>
        <taxon>Pseudomonadati</taxon>
        <taxon>Pseudomonadota</taxon>
        <taxon>Betaproteobacteria</taxon>
        <taxon>Burkholderiales</taxon>
        <taxon>Alcaligenaceae</taxon>
        <taxon>Oligella</taxon>
    </lineage>
</organism>
<feature type="transmembrane region" description="Helical" evidence="1">
    <location>
        <begin position="47"/>
        <end position="67"/>
    </location>
</feature>
<keyword evidence="1" id="KW-1133">Transmembrane helix</keyword>
<evidence type="ECO:0000313" key="3">
    <source>
        <dbReference type="Proteomes" id="UP000594903"/>
    </source>
</evidence>
<name>A0A7T3EVB8_9BURK</name>
<keyword evidence="1" id="KW-0812">Transmembrane</keyword>
<dbReference type="RefSeq" id="WP_197933399.1">
    <property type="nucleotide sequence ID" value="NZ_CP065725.1"/>
</dbReference>
<sequence>MIKNTSNQATNQNPSVVQGTRVGFIAIVIFGTIALLTTLTQGVIPPFQMMAMCFSIAFILIFLRWIINKENGFRYIRQPLFSWIIGVAGLFGFHFFYFTGMSLATAVEVSLITYL</sequence>
<proteinExistence type="predicted"/>
<gene>
    <name evidence="2" type="ORF">I6G29_07215</name>
</gene>
<evidence type="ECO:0000256" key="1">
    <source>
        <dbReference type="SAM" id="Phobius"/>
    </source>
</evidence>
<keyword evidence="1" id="KW-0472">Membrane</keyword>
<feature type="transmembrane region" description="Helical" evidence="1">
    <location>
        <begin position="79"/>
        <end position="98"/>
    </location>
</feature>
<dbReference type="EMBL" id="CP065725">
    <property type="protein sequence ID" value="QPT38999.1"/>
    <property type="molecule type" value="Genomic_DNA"/>
</dbReference>
<keyword evidence="3" id="KW-1185">Reference proteome</keyword>
<feature type="transmembrane region" description="Helical" evidence="1">
    <location>
        <begin position="21"/>
        <end position="41"/>
    </location>
</feature>
<dbReference type="Proteomes" id="UP000594903">
    <property type="component" value="Chromosome"/>
</dbReference>
<reference evidence="2 3" key="1">
    <citation type="submission" date="2020-12" db="EMBL/GenBank/DDBJ databases">
        <title>FDA dAtabase for Regulatory Grade micrObial Sequences (FDA-ARGOS): Supporting development and validation of Infectious Disease Dx tests.</title>
        <authorList>
            <person name="Sproer C."/>
            <person name="Gronow S."/>
            <person name="Severitt S."/>
            <person name="Schroder I."/>
            <person name="Tallon L."/>
            <person name="Sadzewicz L."/>
            <person name="Zhao X."/>
            <person name="Boylan J."/>
            <person name="Ott S."/>
            <person name="Bowen H."/>
            <person name="Vavikolanu K."/>
            <person name="Mehta A."/>
            <person name="Aluvathingal J."/>
            <person name="Nadendla S."/>
            <person name="Lowell S."/>
            <person name="Myers T."/>
            <person name="Yan Y."/>
            <person name="Sichtig H."/>
        </authorList>
    </citation>
    <scope>NUCLEOTIDE SEQUENCE [LARGE SCALE GENOMIC DNA]</scope>
    <source>
        <strain evidence="2 3">FDAARGOS_872</strain>
    </source>
</reference>
<evidence type="ECO:0000313" key="2">
    <source>
        <dbReference type="EMBL" id="QPT38999.1"/>
    </source>
</evidence>